<gene>
    <name evidence="1" type="ORF">SAMN05192534_12431</name>
</gene>
<dbReference type="STRING" id="568899.SAMN05192534_12431"/>
<proteinExistence type="predicted"/>
<reference evidence="1 2" key="1">
    <citation type="submission" date="2016-10" db="EMBL/GenBank/DDBJ databases">
        <authorList>
            <person name="de Groot N.N."/>
        </authorList>
    </citation>
    <scope>NUCLEOTIDE SEQUENCE [LARGE SCALE GENOMIC DNA]</scope>
    <source>
        <strain evidence="1 2">DSM 21632</strain>
    </source>
</reference>
<dbReference type="AlphaFoldDB" id="A0A1G8IHT3"/>
<organism evidence="1 2">
    <name type="scientific">Alteribacillus persepolensis</name>
    <dbReference type="NCBI Taxonomy" id="568899"/>
    <lineage>
        <taxon>Bacteria</taxon>
        <taxon>Bacillati</taxon>
        <taxon>Bacillota</taxon>
        <taxon>Bacilli</taxon>
        <taxon>Bacillales</taxon>
        <taxon>Bacillaceae</taxon>
        <taxon>Alteribacillus</taxon>
    </lineage>
</organism>
<dbReference type="Proteomes" id="UP000199163">
    <property type="component" value="Unassembled WGS sequence"/>
</dbReference>
<name>A0A1G8IHT3_9BACI</name>
<evidence type="ECO:0000313" key="1">
    <source>
        <dbReference type="EMBL" id="SDI18569.1"/>
    </source>
</evidence>
<dbReference type="EMBL" id="FNDK01000024">
    <property type="protein sequence ID" value="SDI18569.1"/>
    <property type="molecule type" value="Genomic_DNA"/>
</dbReference>
<keyword evidence="2" id="KW-1185">Reference proteome</keyword>
<protein>
    <submittedName>
        <fullName evidence="1">Uncharacterized protein</fullName>
    </submittedName>
</protein>
<accession>A0A1G8IHT3</accession>
<dbReference type="RefSeq" id="WP_091275752.1">
    <property type="nucleotide sequence ID" value="NZ_FNDK01000024.1"/>
</dbReference>
<evidence type="ECO:0000313" key="2">
    <source>
        <dbReference type="Proteomes" id="UP000199163"/>
    </source>
</evidence>
<sequence>MVKKFDDNTPVIILENGNKGTVINTVNGRVLVESGRKGHMKHYKESELKHDVDTILRQIHARQGKLLGQEKEEQ</sequence>